<keyword evidence="9" id="KW-0934">Plastid</keyword>
<dbReference type="NCBIfam" id="NF004123">
    <property type="entry name" value="PRK05610.1"/>
    <property type="match status" value="1"/>
</dbReference>
<dbReference type="AlphaFoldDB" id="A0A2U9NTD8"/>
<evidence type="ECO:0000256" key="7">
    <source>
        <dbReference type="ARBA" id="ARBA00035251"/>
    </source>
</evidence>
<keyword evidence="9" id="KW-0150">Chloroplast</keyword>
<name>A0A2U9NTD8_9STRA</name>
<dbReference type="GO" id="GO:0009507">
    <property type="term" value="C:chloroplast"/>
    <property type="evidence" value="ECO:0007669"/>
    <property type="project" value="UniProtKB-SubCell"/>
</dbReference>
<dbReference type="GO" id="GO:0005840">
    <property type="term" value="C:ribosome"/>
    <property type="evidence" value="ECO:0007669"/>
    <property type="project" value="UniProtKB-KW"/>
</dbReference>
<comment type="function">
    <text evidence="1 8">One of the primary rRNA binding proteins, it binds specifically to the 5'-end of 16S ribosomal RNA.</text>
</comment>
<dbReference type="InterPro" id="IPR012340">
    <property type="entry name" value="NA-bd_OB-fold"/>
</dbReference>
<organism evidence="9">
    <name type="scientific">Astrosyne radiata</name>
    <dbReference type="NCBI Taxonomy" id="1158023"/>
    <lineage>
        <taxon>Eukaryota</taxon>
        <taxon>Sar</taxon>
        <taxon>Stramenopiles</taxon>
        <taxon>Ochrophyta</taxon>
        <taxon>Bacillariophyta</taxon>
        <taxon>Fragilariophyceae</taxon>
        <taxon>Fragilariophycidae</taxon>
        <taxon>Cyclophorales</taxon>
        <taxon>Cyclophoraceae</taxon>
        <taxon>Astrosyne</taxon>
    </lineage>
</organism>
<dbReference type="InterPro" id="IPR000266">
    <property type="entry name" value="Ribosomal_uS17"/>
</dbReference>
<dbReference type="Gene3D" id="2.40.50.140">
    <property type="entry name" value="Nucleic acid-binding proteins"/>
    <property type="match status" value="1"/>
</dbReference>
<accession>A0A2U9NTD8</accession>
<reference evidence="9" key="1">
    <citation type="journal article" date="2018" name="Adv. Bot. Res.">
        <title>Evolution of the Plastid Genomes in Diatoms.</title>
        <authorList>
            <person name="Yu M."/>
            <person name="Ashworth M.P."/>
            <person name="Hajrah N.H."/>
            <person name="Khiyami M.A."/>
            <person name="Sabir M.J."/>
            <person name="Alhebshi A.M."/>
            <person name="Al-Malki A.L."/>
            <person name="Sabir J.S.M."/>
            <person name="Theriot E.C."/>
            <person name="Jansen R.K."/>
        </authorList>
    </citation>
    <scope>NUCLEOTIDE SEQUENCE</scope>
</reference>
<keyword evidence="4 8" id="KW-0694">RNA-binding</keyword>
<sequence length="84" mass="9946">MTTEEKIGIVVSKKMHKTVIVKVESRYPHPLYSKVIIKTKKYYVHDEFNTSKEGKLIVIEKCRPLSKKKMWILNPFKSFNNFSN</sequence>
<comment type="subcellular location">
    <subcellularLocation>
        <location evidence="8">Plastid</location>
        <location evidence="8">Chloroplast</location>
    </subcellularLocation>
</comment>
<dbReference type="GeneID" id="36960289"/>
<comment type="similarity">
    <text evidence="2 8">Belongs to the universal ribosomal protein uS17 family.</text>
</comment>
<evidence type="ECO:0000256" key="1">
    <source>
        <dbReference type="ARBA" id="ARBA00002932"/>
    </source>
</evidence>
<evidence type="ECO:0000256" key="5">
    <source>
        <dbReference type="ARBA" id="ARBA00022980"/>
    </source>
</evidence>
<evidence type="ECO:0000256" key="8">
    <source>
        <dbReference type="HAMAP-Rule" id="MF_01345"/>
    </source>
</evidence>
<dbReference type="PANTHER" id="PTHR10744:SF1">
    <property type="entry name" value="SMALL RIBOSOMAL SUBUNIT PROTEIN US17M"/>
    <property type="match status" value="1"/>
</dbReference>
<dbReference type="GO" id="GO:0006412">
    <property type="term" value="P:translation"/>
    <property type="evidence" value="ECO:0007669"/>
    <property type="project" value="UniProtKB-UniRule"/>
</dbReference>
<protein>
    <recommendedName>
        <fullName evidence="7 8">Small ribosomal subunit protein uS17c</fullName>
    </recommendedName>
</protein>
<dbReference type="NCBIfam" id="TIGR03635">
    <property type="entry name" value="uS17_bact"/>
    <property type="match status" value="1"/>
</dbReference>
<evidence type="ECO:0000256" key="6">
    <source>
        <dbReference type="ARBA" id="ARBA00023274"/>
    </source>
</evidence>
<evidence type="ECO:0000256" key="2">
    <source>
        <dbReference type="ARBA" id="ARBA00010254"/>
    </source>
</evidence>
<dbReference type="InterPro" id="IPR019984">
    <property type="entry name" value="Ribosomal_uS17_bact/chlr"/>
</dbReference>
<dbReference type="EMBL" id="MG755807">
    <property type="protein sequence ID" value="AWT40358.1"/>
    <property type="molecule type" value="Genomic_DNA"/>
</dbReference>
<dbReference type="PANTHER" id="PTHR10744">
    <property type="entry name" value="40S RIBOSOMAL PROTEIN S11 FAMILY MEMBER"/>
    <property type="match status" value="1"/>
</dbReference>
<dbReference type="PRINTS" id="PR00973">
    <property type="entry name" value="RIBOSOMALS17"/>
</dbReference>
<dbReference type="SUPFAM" id="SSF50249">
    <property type="entry name" value="Nucleic acid-binding proteins"/>
    <property type="match status" value="1"/>
</dbReference>
<dbReference type="GO" id="GO:0003735">
    <property type="term" value="F:structural constituent of ribosome"/>
    <property type="evidence" value="ECO:0007669"/>
    <property type="project" value="InterPro"/>
</dbReference>
<proteinExistence type="inferred from homology"/>
<dbReference type="Pfam" id="PF00366">
    <property type="entry name" value="Ribosomal_S17"/>
    <property type="match status" value="1"/>
</dbReference>
<geneLocation type="chloroplast" evidence="9"/>
<dbReference type="CDD" id="cd00364">
    <property type="entry name" value="Ribosomal_uS17"/>
    <property type="match status" value="1"/>
</dbReference>
<evidence type="ECO:0000256" key="4">
    <source>
        <dbReference type="ARBA" id="ARBA00022884"/>
    </source>
</evidence>
<dbReference type="RefSeq" id="YP_009497645.1">
    <property type="nucleotide sequence ID" value="NC_038008.1"/>
</dbReference>
<comment type="subunit">
    <text evidence="8">Part of the 30S ribosomal subunit.</text>
</comment>
<keyword evidence="6 8" id="KW-0687">Ribonucleoprotein</keyword>
<dbReference type="GO" id="GO:0019843">
    <property type="term" value="F:rRNA binding"/>
    <property type="evidence" value="ECO:0007669"/>
    <property type="project" value="UniProtKB-UniRule"/>
</dbReference>
<dbReference type="GO" id="GO:0005739">
    <property type="term" value="C:mitochondrion"/>
    <property type="evidence" value="ECO:0007669"/>
    <property type="project" value="TreeGrafter"/>
</dbReference>
<dbReference type="HAMAP" id="MF_01345_B">
    <property type="entry name" value="Ribosomal_uS17_B"/>
    <property type="match status" value="1"/>
</dbReference>
<keyword evidence="5 8" id="KW-0689">Ribosomal protein</keyword>
<evidence type="ECO:0000313" key="9">
    <source>
        <dbReference type="EMBL" id="AWT40358.1"/>
    </source>
</evidence>
<gene>
    <name evidence="8 9" type="primary">rps17</name>
</gene>
<keyword evidence="3 8" id="KW-0699">rRNA-binding</keyword>
<evidence type="ECO:0000256" key="3">
    <source>
        <dbReference type="ARBA" id="ARBA00022730"/>
    </source>
</evidence>
<dbReference type="GO" id="GO:1990904">
    <property type="term" value="C:ribonucleoprotein complex"/>
    <property type="evidence" value="ECO:0007669"/>
    <property type="project" value="UniProtKB-KW"/>
</dbReference>